<reference evidence="3" key="1">
    <citation type="submission" date="2008-01" db="EMBL/GenBank/DDBJ databases">
        <title>Complete sequence of chromosome of Caulobacter sp. K31.</title>
        <authorList>
            <consortium name="US DOE Joint Genome Institute"/>
            <person name="Copeland A."/>
            <person name="Lucas S."/>
            <person name="Lapidus A."/>
            <person name="Barry K."/>
            <person name="Glavina del Rio T."/>
            <person name="Dalin E."/>
            <person name="Tice H."/>
            <person name="Pitluck S."/>
            <person name="Bruce D."/>
            <person name="Goodwin L."/>
            <person name="Thompson L.S."/>
            <person name="Brettin T."/>
            <person name="Detter J.C."/>
            <person name="Han C."/>
            <person name="Schmutz J."/>
            <person name="Larimer F."/>
            <person name="Land M."/>
            <person name="Hauser L."/>
            <person name="Kyrpides N."/>
            <person name="Kim E."/>
            <person name="Stephens C."/>
            <person name="Richardson P."/>
        </authorList>
    </citation>
    <scope>NUCLEOTIDE SEQUENCE [LARGE SCALE GENOMIC DNA]</scope>
    <source>
        <strain evidence="3">K31</strain>
    </source>
</reference>
<dbReference type="KEGG" id="cak:Caul_0110"/>
<dbReference type="STRING" id="366602.Caul_0110"/>
<proteinExistence type="inferred from homology"/>
<gene>
    <name evidence="3" type="ordered locus">Caul_0110</name>
</gene>
<evidence type="ECO:0000256" key="1">
    <source>
        <dbReference type="ARBA" id="ARBA00008918"/>
    </source>
</evidence>
<evidence type="ECO:0000313" key="3">
    <source>
        <dbReference type="EMBL" id="ABZ69248.1"/>
    </source>
</evidence>
<dbReference type="SUPFAM" id="SSF55961">
    <property type="entry name" value="Bet v1-like"/>
    <property type="match status" value="1"/>
</dbReference>
<comment type="similarity">
    <text evidence="1">Belongs to the ribosome association toxin RatA family.</text>
</comment>
<dbReference type="Pfam" id="PF03364">
    <property type="entry name" value="Polyketide_cyc"/>
    <property type="match status" value="1"/>
</dbReference>
<evidence type="ECO:0000259" key="2">
    <source>
        <dbReference type="Pfam" id="PF03364"/>
    </source>
</evidence>
<name>B0T279_CAUSK</name>
<feature type="domain" description="Coenzyme Q-binding protein COQ10 START" evidence="2">
    <location>
        <begin position="46"/>
        <end position="176"/>
    </location>
</feature>
<dbReference type="InterPro" id="IPR005031">
    <property type="entry name" value="COQ10_START"/>
</dbReference>
<sequence length="184" mass="19988">MAAPVSAWGQDVNPDWLRKIESGDIALEAHADPGGHGGAVRAMIDIPAPPRAVWTTILDCERAARMTPSVKRCTVLSRDASGRSELREHVVKWSFLLPALHSTSRLTLDPNRRIAFRCEGGDIKDCDGQWVLEPLNGGQATRVTYENRATAPFGLPSGLAAMAMRRDVPAALRALRRESVAAAR</sequence>
<dbReference type="InterPro" id="IPR023393">
    <property type="entry name" value="START-like_dom_sf"/>
</dbReference>
<dbReference type="eggNOG" id="COG2867">
    <property type="taxonomic scope" value="Bacteria"/>
</dbReference>
<dbReference type="HOGENOM" id="CLU_1412923_0_0_5"/>
<dbReference type="AlphaFoldDB" id="B0T279"/>
<organism evidence="3">
    <name type="scientific">Caulobacter sp. (strain K31)</name>
    <dbReference type="NCBI Taxonomy" id="366602"/>
    <lineage>
        <taxon>Bacteria</taxon>
        <taxon>Pseudomonadati</taxon>
        <taxon>Pseudomonadota</taxon>
        <taxon>Alphaproteobacteria</taxon>
        <taxon>Caulobacterales</taxon>
        <taxon>Caulobacteraceae</taxon>
        <taxon>Caulobacter</taxon>
    </lineage>
</organism>
<dbReference type="EMBL" id="CP000927">
    <property type="protein sequence ID" value="ABZ69248.1"/>
    <property type="molecule type" value="Genomic_DNA"/>
</dbReference>
<protein>
    <submittedName>
        <fullName evidence="3">Cyclase/dehydrase</fullName>
    </submittedName>
</protein>
<accession>B0T279</accession>
<dbReference type="Gene3D" id="3.30.530.20">
    <property type="match status" value="1"/>
</dbReference>